<feature type="transmembrane region" description="Helical" evidence="8">
    <location>
        <begin position="158"/>
        <end position="182"/>
    </location>
</feature>
<dbReference type="Proteomes" id="UP000242498">
    <property type="component" value="Chromosome I"/>
</dbReference>
<dbReference type="InterPro" id="IPR007227">
    <property type="entry name" value="Cell_shape_determining_MreD"/>
</dbReference>
<comment type="subcellular location">
    <subcellularLocation>
        <location evidence="1">Cell membrane</location>
        <topology evidence="1">Multi-pass membrane protein</topology>
    </subcellularLocation>
</comment>
<feature type="transmembrane region" description="Helical" evidence="8">
    <location>
        <begin position="130"/>
        <end position="152"/>
    </location>
</feature>
<keyword evidence="3" id="KW-1003">Cell membrane</keyword>
<evidence type="ECO:0000256" key="4">
    <source>
        <dbReference type="ARBA" id="ARBA00022692"/>
    </source>
</evidence>
<dbReference type="Pfam" id="PF04093">
    <property type="entry name" value="MreD"/>
    <property type="match status" value="1"/>
</dbReference>
<sequence length="191" mass="21310">MIPMRCQQLDPERIKENNSIKENYLKQDMYVPAGNWFIATSLIIGLILNFLPLQGDLLISRPDFVALAITYWNVNHPYKLGMSMAFGMGLMVDVGNAGILGQHALAYCVIFYLTLIFGRRLRLFSLLKQAPQIGFFLLIMQIVIILIALSNGSALPGWGYFLATVTGTLLWAPASFLMTLLLKPKPDSNAL</sequence>
<evidence type="ECO:0000256" key="5">
    <source>
        <dbReference type="ARBA" id="ARBA00022960"/>
    </source>
</evidence>
<dbReference type="OrthoDB" id="5297408at2"/>
<proteinExistence type="inferred from homology"/>
<feature type="transmembrane region" description="Helical" evidence="8">
    <location>
        <begin position="94"/>
        <end position="118"/>
    </location>
</feature>
<dbReference type="PIRSF" id="PIRSF018472">
    <property type="entry name" value="MreD_proteobac"/>
    <property type="match status" value="1"/>
</dbReference>
<dbReference type="PANTHER" id="PTHR37484">
    <property type="entry name" value="ROD SHAPE-DETERMINING PROTEIN MRED"/>
    <property type="match status" value="1"/>
</dbReference>
<name>A0A285C010_9PROT</name>
<dbReference type="EMBL" id="LT907782">
    <property type="protein sequence ID" value="SNX60448.1"/>
    <property type="molecule type" value="Genomic_DNA"/>
</dbReference>
<keyword evidence="4 8" id="KW-0812">Transmembrane</keyword>
<dbReference type="GO" id="GO:0005886">
    <property type="term" value="C:plasma membrane"/>
    <property type="evidence" value="ECO:0007669"/>
    <property type="project" value="UniProtKB-SubCell"/>
</dbReference>
<comment type="similarity">
    <text evidence="2">Belongs to the MreD family.</text>
</comment>
<organism evidence="9 10">
    <name type="scientific">Nitrosomonas ureae</name>
    <dbReference type="NCBI Taxonomy" id="44577"/>
    <lineage>
        <taxon>Bacteria</taxon>
        <taxon>Pseudomonadati</taxon>
        <taxon>Pseudomonadota</taxon>
        <taxon>Betaproteobacteria</taxon>
        <taxon>Nitrosomonadales</taxon>
        <taxon>Nitrosomonadaceae</taxon>
        <taxon>Nitrosomonas</taxon>
    </lineage>
</organism>
<keyword evidence="6 8" id="KW-1133">Transmembrane helix</keyword>
<reference evidence="9 10" key="1">
    <citation type="submission" date="2017-08" db="EMBL/GenBank/DDBJ databases">
        <authorList>
            <person name="de Groot N.N."/>
        </authorList>
    </citation>
    <scope>NUCLEOTIDE SEQUENCE [LARGE SCALE GENOMIC DNA]</scope>
    <source>
        <strain evidence="9 10">Nm15</strain>
    </source>
</reference>
<dbReference type="NCBIfam" id="TIGR03426">
    <property type="entry name" value="shape_MreD"/>
    <property type="match status" value="1"/>
</dbReference>
<evidence type="ECO:0000313" key="10">
    <source>
        <dbReference type="Proteomes" id="UP000242498"/>
    </source>
</evidence>
<keyword evidence="5" id="KW-0133">Cell shape</keyword>
<keyword evidence="7 8" id="KW-0472">Membrane</keyword>
<dbReference type="PANTHER" id="PTHR37484:SF1">
    <property type="entry name" value="ROD SHAPE-DETERMINING PROTEIN MRED"/>
    <property type="match status" value="1"/>
</dbReference>
<evidence type="ECO:0000256" key="3">
    <source>
        <dbReference type="ARBA" id="ARBA00022475"/>
    </source>
</evidence>
<evidence type="ECO:0000256" key="8">
    <source>
        <dbReference type="SAM" id="Phobius"/>
    </source>
</evidence>
<evidence type="ECO:0000313" key="9">
    <source>
        <dbReference type="EMBL" id="SNX60448.1"/>
    </source>
</evidence>
<evidence type="ECO:0000256" key="1">
    <source>
        <dbReference type="ARBA" id="ARBA00004651"/>
    </source>
</evidence>
<evidence type="ECO:0000256" key="2">
    <source>
        <dbReference type="ARBA" id="ARBA00007776"/>
    </source>
</evidence>
<feature type="transmembrane region" description="Helical" evidence="8">
    <location>
        <begin position="33"/>
        <end position="51"/>
    </location>
</feature>
<evidence type="ECO:0000256" key="6">
    <source>
        <dbReference type="ARBA" id="ARBA00022989"/>
    </source>
</evidence>
<dbReference type="InterPro" id="IPR026034">
    <property type="entry name" value="MreD_proteobac"/>
</dbReference>
<protein>
    <submittedName>
        <fullName evidence="9">Rod shape-determining protein MreD</fullName>
    </submittedName>
</protein>
<dbReference type="AlphaFoldDB" id="A0A285C010"/>
<accession>A0A285C010</accession>
<evidence type="ECO:0000256" key="7">
    <source>
        <dbReference type="ARBA" id="ARBA00023136"/>
    </source>
</evidence>
<dbReference type="GO" id="GO:0008360">
    <property type="term" value="P:regulation of cell shape"/>
    <property type="evidence" value="ECO:0007669"/>
    <property type="project" value="UniProtKB-KW"/>
</dbReference>
<gene>
    <name evidence="9" type="ORF">SAMN06296273_1913</name>
</gene>